<gene>
    <name evidence="1" type="ORF">KZJ38_32730</name>
</gene>
<protein>
    <submittedName>
        <fullName evidence="1">Uncharacterized protein</fullName>
    </submittedName>
</protein>
<organism evidence="1 2">
    <name type="scientific">Paraburkholderia edwinii</name>
    <dbReference type="NCBI Taxonomy" id="2861782"/>
    <lineage>
        <taxon>Bacteria</taxon>
        <taxon>Pseudomonadati</taxon>
        <taxon>Pseudomonadota</taxon>
        <taxon>Betaproteobacteria</taxon>
        <taxon>Burkholderiales</taxon>
        <taxon>Burkholderiaceae</taxon>
        <taxon>Paraburkholderia</taxon>
    </lineage>
</organism>
<reference evidence="1 2" key="1">
    <citation type="submission" date="2021-07" db="EMBL/GenBank/DDBJ databases">
        <title>Paraburkholderia edwinii protects Aspergillus sp. from phenazines by acting as a toxin sponge.</title>
        <authorList>
            <person name="Dahlstrom K.M."/>
            <person name="Newman D.K."/>
        </authorList>
    </citation>
    <scope>NUCLEOTIDE SEQUENCE [LARGE SCALE GENOMIC DNA]</scope>
    <source>
        <strain evidence="1 2">Pe01</strain>
    </source>
</reference>
<dbReference type="RefSeq" id="WP_219801176.1">
    <property type="nucleotide sequence ID" value="NZ_CP080096.1"/>
</dbReference>
<proteinExistence type="predicted"/>
<accession>A0ABX8URX5</accession>
<dbReference type="EMBL" id="CP080096">
    <property type="protein sequence ID" value="QYD71747.1"/>
    <property type="molecule type" value="Genomic_DNA"/>
</dbReference>
<dbReference type="Proteomes" id="UP000826462">
    <property type="component" value="Chromosome 2"/>
</dbReference>
<name>A0ABX8URX5_9BURK</name>
<evidence type="ECO:0000313" key="1">
    <source>
        <dbReference type="EMBL" id="QYD71747.1"/>
    </source>
</evidence>
<dbReference type="Pfam" id="PF21627">
    <property type="entry name" value="BTH_I2711-like"/>
    <property type="match status" value="1"/>
</dbReference>
<keyword evidence="2" id="KW-1185">Reference proteome</keyword>
<dbReference type="Gene3D" id="1.10.150.610">
    <property type="match status" value="1"/>
</dbReference>
<sequence>MEQLFLTRARAIEKIMVRRRIVSDALDDRHVANPDTLRAEQVELERLLLDVRVGRATEFVLQEDAAALHCFVMPD</sequence>
<evidence type="ECO:0000313" key="2">
    <source>
        <dbReference type="Proteomes" id="UP000826462"/>
    </source>
</evidence>
<dbReference type="InterPro" id="IPR048850">
    <property type="entry name" value="BTH_I2711-like"/>
</dbReference>